<keyword evidence="3" id="KW-1185">Reference proteome</keyword>
<organism evidence="1 3">
    <name type="scientific">Didymodactylos carnosus</name>
    <dbReference type="NCBI Taxonomy" id="1234261"/>
    <lineage>
        <taxon>Eukaryota</taxon>
        <taxon>Metazoa</taxon>
        <taxon>Spiralia</taxon>
        <taxon>Gnathifera</taxon>
        <taxon>Rotifera</taxon>
        <taxon>Eurotatoria</taxon>
        <taxon>Bdelloidea</taxon>
        <taxon>Philodinida</taxon>
        <taxon>Philodinidae</taxon>
        <taxon>Didymodactylos</taxon>
    </lineage>
</organism>
<name>A0A815CR05_9BILA</name>
<dbReference type="EMBL" id="CAJNOQ010012056">
    <property type="protein sequence ID" value="CAF1291050.1"/>
    <property type="molecule type" value="Genomic_DNA"/>
</dbReference>
<protein>
    <submittedName>
        <fullName evidence="1">Uncharacterized protein</fullName>
    </submittedName>
</protein>
<accession>A0A815CR05</accession>
<proteinExistence type="predicted"/>
<dbReference type="AlphaFoldDB" id="A0A815CR05"/>
<dbReference type="Proteomes" id="UP000663829">
    <property type="component" value="Unassembled WGS sequence"/>
</dbReference>
<reference evidence="1" key="1">
    <citation type="submission" date="2021-02" db="EMBL/GenBank/DDBJ databases">
        <authorList>
            <person name="Nowell W R."/>
        </authorList>
    </citation>
    <scope>NUCLEOTIDE SEQUENCE</scope>
</reference>
<evidence type="ECO:0000313" key="2">
    <source>
        <dbReference type="EMBL" id="CAF4096919.1"/>
    </source>
</evidence>
<dbReference type="Proteomes" id="UP000681722">
    <property type="component" value="Unassembled WGS sequence"/>
</dbReference>
<comment type="caution">
    <text evidence="1">The sequence shown here is derived from an EMBL/GenBank/DDBJ whole genome shotgun (WGS) entry which is preliminary data.</text>
</comment>
<dbReference type="EMBL" id="CAJOBC010032737">
    <property type="protein sequence ID" value="CAF4096919.1"/>
    <property type="molecule type" value="Genomic_DNA"/>
</dbReference>
<evidence type="ECO:0000313" key="3">
    <source>
        <dbReference type="Proteomes" id="UP000663829"/>
    </source>
</evidence>
<evidence type="ECO:0000313" key="1">
    <source>
        <dbReference type="EMBL" id="CAF1291050.1"/>
    </source>
</evidence>
<gene>
    <name evidence="1" type="ORF">GPM918_LOCUS28039</name>
    <name evidence="2" type="ORF">SRO942_LOCUS28482</name>
</gene>
<feature type="non-terminal residue" evidence="1">
    <location>
        <position position="1"/>
    </location>
</feature>
<sequence length="81" mass="9031">QDRSKTEVIIPVLKLGKITVSFYVRLNLQHGWKNSKTLATQTVPMNTTTVQPPSATTVTTAPNVSSQIIIEDDKKLLKHCR</sequence>